<dbReference type="InterPro" id="IPR013106">
    <property type="entry name" value="Ig_V-set"/>
</dbReference>
<feature type="domain" description="Ig-like" evidence="2">
    <location>
        <begin position="25"/>
        <end position="122"/>
    </location>
</feature>
<gene>
    <name evidence="3" type="ORF">DPX16_1949</name>
</gene>
<dbReference type="GO" id="GO:0070374">
    <property type="term" value="P:positive regulation of ERK1 and ERK2 cascade"/>
    <property type="evidence" value="ECO:0007669"/>
    <property type="project" value="TreeGrafter"/>
</dbReference>
<proteinExistence type="predicted"/>
<comment type="caution">
    <text evidence="3">The sequence shown here is derived from an EMBL/GenBank/DDBJ whole genome shotgun (WGS) entry which is preliminary data.</text>
</comment>
<reference evidence="3 4" key="1">
    <citation type="submission" date="2018-10" db="EMBL/GenBank/DDBJ databases">
        <title>Genome assembly for a Yunnan-Guizhou Plateau 3E fish, Anabarilius grahami (Regan), and its evolutionary and genetic applications.</title>
        <authorList>
            <person name="Jiang W."/>
        </authorList>
    </citation>
    <scope>NUCLEOTIDE SEQUENCE [LARGE SCALE GENOMIC DNA]</scope>
    <source>
        <strain evidence="3">AG-KIZ</strain>
        <tissue evidence="3">Muscle</tissue>
    </source>
</reference>
<dbReference type="GO" id="GO:0042289">
    <property type="term" value="F:MHC class II protein binding"/>
    <property type="evidence" value="ECO:0007669"/>
    <property type="project" value="TreeGrafter"/>
</dbReference>
<dbReference type="Pfam" id="PF07686">
    <property type="entry name" value="V-set"/>
    <property type="match status" value="2"/>
</dbReference>
<feature type="domain" description="Ig-like" evidence="2">
    <location>
        <begin position="232"/>
        <end position="314"/>
    </location>
</feature>
<dbReference type="Gene3D" id="2.60.40.10">
    <property type="entry name" value="Immunoglobulins"/>
    <property type="match status" value="2"/>
</dbReference>
<dbReference type="InterPro" id="IPR007110">
    <property type="entry name" value="Ig-like_dom"/>
</dbReference>
<dbReference type="PANTHER" id="PTHR11422">
    <property type="entry name" value="T-CELL SURFACE GLYCOPROTEIN CD4"/>
    <property type="match status" value="1"/>
</dbReference>
<dbReference type="EMBL" id="RJVU01050672">
    <property type="protein sequence ID" value="ROL42044.1"/>
    <property type="molecule type" value="Genomic_DNA"/>
</dbReference>
<evidence type="ECO:0000313" key="3">
    <source>
        <dbReference type="EMBL" id="ROL42044.1"/>
    </source>
</evidence>
<dbReference type="PANTHER" id="PTHR11422:SF5">
    <property type="entry name" value="DIVERSE IMMUNOGLOBULIN DOMAIN-CONTAINING PROTEIN 1.1 ISOFORM X1-RELATED"/>
    <property type="match status" value="1"/>
</dbReference>
<dbReference type="Proteomes" id="UP000281406">
    <property type="component" value="Unassembled WGS sequence"/>
</dbReference>
<dbReference type="SMART" id="SM00409">
    <property type="entry name" value="IG"/>
    <property type="match status" value="4"/>
</dbReference>
<dbReference type="OrthoDB" id="8869347at2759"/>
<dbReference type="PROSITE" id="PS50835">
    <property type="entry name" value="IG_LIKE"/>
    <property type="match status" value="4"/>
</dbReference>
<evidence type="ECO:0000256" key="1">
    <source>
        <dbReference type="SAM" id="SignalP"/>
    </source>
</evidence>
<feature type="domain" description="Ig-like" evidence="2">
    <location>
        <begin position="130"/>
        <end position="219"/>
    </location>
</feature>
<dbReference type="GO" id="GO:0045121">
    <property type="term" value="C:membrane raft"/>
    <property type="evidence" value="ECO:0007669"/>
    <property type="project" value="TreeGrafter"/>
</dbReference>
<dbReference type="GO" id="GO:1990782">
    <property type="term" value="F:protein tyrosine kinase binding"/>
    <property type="evidence" value="ECO:0007669"/>
    <property type="project" value="TreeGrafter"/>
</dbReference>
<dbReference type="SUPFAM" id="SSF48726">
    <property type="entry name" value="Immunoglobulin"/>
    <property type="match status" value="4"/>
</dbReference>
<dbReference type="GO" id="GO:0035723">
    <property type="term" value="P:interleukin-15-mediated signaling pathway"/>
    <property type="evidence" value="ECO:0007669"/>
    <property type="project" value="TreeGrafter"/>
</dbReference>
<feature type="signal peptide" evidence="1">
    <location>
        <begin position="1"/>
        <end position="24"/>
    </location>
</feature>
<accession>A0A3N0Y7F9</accession>
<evidence type="ECO:0000259" key="2">
    <source>
        <dbReference type="PROSITE" id="PS50835"/>
    </source>
</evidence>
<name>A0A3N0Y7F9_ANAGA</name>
<evidence type="ECO:0000313" key="4">
    <source>
        <dbReference type="Proteomes" id="UP000281406"/>
    </source>
</evidence>
<dbReference type="AlphaFoldDB" id="A0A3N0Y7F9"/>
<dbReference type="InterPro" id="IPR013783">
    <property type="entry name" value="Ig-like_fold"/>
</dbReference>
<keyword evidence="4" id="KW-1185">Reference proteome</keyword>
<keyword evidence="1" id="KW-0732">Signal</keyword>
<dbReference type="GO" id="GO:0042110">
    <property type="term" value="P:T cell activation"/>
    <property type="evidence" value="ECO:0007669"/>
    <property type="project" value="TreeGrafter"/>
</dbReference>
<dbReference type="GO" id="GO:0009897">
    <property type="term" value="C:external side of plasma membrane"/>
    <property type="evidence" value="ECO:0007669"/>
    <property type="project" value="TreeGrafter"/>
</dbReference>
<dbReference type="InterPro" id="IPR003599">
    <property type="entry name" value="Ig_sub"/>
</dbReference>
<protein>
    <submittedName>
        <fullName evidence="3">Obscurin</fullName>
    </submittedName>
</protein>
<feature type="chain" id="PRO_5018314771" evidence="1">
    <location>
        <begin position="25"/>
        <end position="531"/>
    </location>
</feature>
<sequence>MSDKCDLCLLGLIVLSSLLTGTTGAEVTDVFISSGENVRLSCNNVLSDCTTTTWMYNRFRHSWIVEMITLGKKKKNTERHERLSLESDCSLNIKNVTKDDSGFYNCQQYVNGQKQGTDARVNLHVLHVFPSSSQTEISPGRSVTLSCQLYSVSCDDWVCSEGLELSWVNQAGVDLKTDSRYQISAPDRCIITLTTTLLNEDDNRELRCQLTLRNQVKTSARYTGKNSGTVGAEVTDVFISSGENVHLSCNNALSDCNSTTWIHSRFRDSWIVEMITLWKKNEDTERQERLSLGSDCSLNIKHVTQDDYGFYTCQKYVNEQQETDARVYLHVLHVSVSPSSSPSSQTEMSPGRSVTLSCQLYSVSCDDWVCSEGLHLFWVNQAGVDLKTDSRYQISAPDHCIITLTTTLLNEDDNRELRCQLTHRNQLKTSARYTEKISSKNDCQEAVTNSDQSEETGILESRIQLSAFTLTNEGRIKNNYHTRAEGERSEKYLYWMRNRAVPCAPNAPVTLHYVNCNAFMTKNCTDADVIS</sequence>
<organism evidence="3 4">
    <name type="scientific">Anabarilius grahami</name>
    <name type="common">Kanglang fish</name>
    <name type="synonym">Barilius grahami</name>
    <dbReference type="NCBI Taxonomy" id="495550"/>
    <lineage>
        <taxon>Eukaryota</taxon>
        <taxon>Metazoa</taxon>
        <taxon>Chordata</taxon>
        <taxon>Craniata</taxon>
        <taxon>Vertebrata</taxon>
        <taxon>Euteleostomi</taxon>
        <taxon>Actinopterygii</taxon>
        <taxon>Neopterygii</taxon>
        <taxon>Teleostei</taxon>
        <taxon>Ostariophysi</taxon>
        <taxon>Cypriniformes</taxon>
        <taxon>Xenocyprididae</taxon>
        <taxon>Xenocypridinae</taxon>
        <taxon>Xenocypridinae incertae sedis</taxon>
        <taxon>Anabarilius</taxon>
    </lineage>
</organism>
<dbReference type="InterPro" id="IPR036179">
    <property type="entry name" value="Ig-like_dom_sf"/>
</dbReference>
<feature type="domain" description="Ig-like" evidence="2">
    <location>
        <begin position="338"/>
        <end position="438"/>
    </location>
</feature>